<dbReference type="SUPFAM" id="SSF51556">
    <property type="entry name" value="Metallo-dependent hydrolases"/>
    <property type="match status" value="1"/>
</dbReference>
<comment type="similarity">
    <text evidence="6">Belongs to the metallo-dependent hydrolases superfamily. Adenosine and AMP deaminases family. Adenine deaminase type 2 subfamily.</text>
</comment>
<dbReference type="GO" id="GO:0000034">
    <property type="term" value="F:adenine deaminase activity"/>
    <property type="evidence" value="ECO:0007669"/>
    <property type="project" value="UniProtKB-UniRule"/>
</dbReference>
<feature type="active site" description="Proton donor" evidence="6">
    <location>
        <position position="216"/>
    </location>
</feature>
<dbReference type="Pfam" id="PF00962">
    <property type="entry name" value="A_deaminase"/>
    <property type="match status" value="1"/>
</dbReference>
<protein>
    <recommendedName>
        <fullName evidence="6">Adenine deaminase</fullName>
        <shortName evidence="6">ADE</shortName>
        <ecNumber evidence="6">3.5.4.2</ecNumber>
    </recommendedName>
    <alternativeName>
        <fullName evidence="6">Adenine aminohydrolase</fullName>
        <shortName evidence="6">AAH</shortName>
    </alternativeName>
</protein>
<dbReference type="CDD" id="cd01320">
    <property type="entry name" value="ADA"/>
    <property type="match status" value="1"/>
</dbReference>
<feature type="binding site" evidence="6">
    <location>
        <position position="295"/>
    </location>
    <ligand>
        <name>substrate</name>
    </ligand>
</feature>
<evidence type="ECO:0000313" key="8">
    <source>
        <dbReference type="EMBL" id="MDR7163834.1"/>
    </source>
</evidence>
<gene>
    <name evidence="8" type="ORF">J2X12_001849</name>
</gene>
<dbReference type="HAMAP" id="MF_01962">
    <property type="entry name" value="Adenine_deaminase"/>
    <property type="match status" value="1"/>
</dbReference>
<evidence type="ECO:0000313" key="9">
    <source>
        <dbReference type="Proteomes" id="UP001262032"/>
    </source>
</evidence>
<reference evidence="8" key="1">
    <citation type="submission" date="2023-07" db="EMBL/GenBank/DDBJ databases">
        <title>Sorghum-associated microbial communities from plants grown in Nebraska, USA.</title>
        <authorList>
            <person name="Schachtman D."/>
        </authorList>
    </citation>
    <scope>NUCLEOTIDE SEQUENCE</scope>
    <source>
        <strain evidence="8">BE261</strain>
    </source>
</reference>
<keyword evidence="4 6" id="KW-0862">Zinc</keyword>
<dbReference type="GO" id="GO:0005829">
    <property type="term" value="C:cytosol"/>
    <property type="evidence" value="ECO:0007669"/>
    <property type="project" value="TreeGrafter"/>
</dbReference>
<dbReference type="AlphaFoldDB" id="A0AAW8NB11"/>
<dbReference type="PROSITE" id="PS00485">
    <property type="entry name" value="A_DEAMINASE"/>
    <property type="match status" value="1"/>
</dbReference>
<dbReference type="PANTHER" id="PTHR43114">
    <property type="entry name" value="ADENINE DEAMINASE"/>
    <property type="match status" value="1"/>
</dbReference>
<feature type="site" description="Important for catalytic activity" evidence="6">
    <location>
        <position position="237"/>
    </location>
</feature>
<evidence type="ECO:0000256" key="5">
    <source>
        <dbReference type="ARBA" id="ARBA00023080"/>
    </source>
</evidence>
<comment type="cofactor">
    <cofactor evidence="6">
        <name>Zn(2+)</name>
        <dbReference type="ChEBI" id="CHEBI:29105"/>
    </cofactor>
    <text evidence="6">Binds 1 zinc ion per subunit.</text>
</comment>
<dbReference type="InterPro" id="IPR032466">
    <property type="entry name" value="Metal_Hydrolase"/>
</dbReference>
<proteinExistence type="inferred from homology"/>
<dbReference type="NCBIfam" id="TIGR01430">
    <property type="entry name" value="aden_deam"/>
    <property type="match status" value="1"/>
</dbReference>
<evidence type="ECO:0000256" key="2">
    <source>
        <dbReference type="ARBA" id="ARBA00022723"/>
    </source>
</evidence>
<keyword evidence="3 6" id="KW-0378">Hydrolase</keyword>
<comment type="caution">
    <text evidence="8">The sequence shown here is derived from an EMBL/GenBank/DDBJ whole genome shotgun (WGS) entry which is preliminary data.</text>
</comment>
<comment type="function">
    <text evidence="6">Catalyzes the hydrolytic deamination of adenine to hypoxanthine. Plays an important role in the purine salvage pathway and in nitrogen catabolism.</text>
</comment>
<organism evidence="8 9">
    <name type="scientific">Pseudarthrobacter oxydans</name>
    <name type="common">Arthrobacter oxydans</name>
    <dbReference type="NCBI Taxonomy" id="1671"/>
    <lineage>
        <taxon>Bacteria</taxon>
        <taxon>Bacillati</taxon>
        <taxon>Actinomycetota</taxon>
        <taxon>Actinomycetes</taxon>
        <taxon>Micrococcales</taxon>
        <taxon>Micrococcaceae</taxon>
        <taxon>Pseudarthrobacter</taxon>
    </lineage>
</organism>
<dbReference type="RefSeq" id="WP_251423743.1">
    <property type="nucleotide sequence ID" value="NZ_JAVDTN010000007.1"/>
</dbReference>
<dbReference type="GO" id="GO:0043103">
    <property type="term" value="P:hypoxanthine salvage"/>
    <property type="evidence" value="ECO:0007669"/>
    <property type="project" value="UniProtKB-UniRule"/>
</dbReference>
<dbReference type="NCBIfam" id="NF006850">
    <property type="entry name" value="PRK09358.1-6"/>
    <property type="match status" value="1"/>
</dbReference>
<dbReference type="GO" id="GO:0009168">
    <property type="term" value="P:purine ribonucleoside monophosphate biosynthetic process"/>
    <property type="evidence" value="ECO:0007669"/>
    <property type="project" value="InterPro"/>
</dbReference>
<dbReference type="GO" id="GO:0008270">
    <property type="term" value="F:zinc ion binding"/>
    <property type="evidence" value="ECO:0007669"/>
    <property type="project" value="UniProtKB-UniRule"/>
</dbReference>
<dbReference type="EMBL" id="JAVDWN010000005">
    <property type="protein sequence ID" value="MDR7163834.1"/>
    <property type="molecule type" value="Genomic_DNA"/>
</dbReference>
<dbReference type="Gene3D" id="3.20.20.140">
    <property type="entry name" value="Metal-dependent hydrolases"/>
    <property type="match status" value="1"/>
</dbReference>
<feature type="binding site" evidence="6">
    <location>
        <position position="213"/>
    </location>
    <ligand>
        <name>Zn(2+)</name>
        <dbReference type="ChEBI" id="CHEBI:29105"/>
        <note>catalytic</note>
    </ligand>
</feature>
<evidence type="ECO:0000256" key="6">
    <source>
        <dbReference type="HAMAP-Rule" id="MF_01962"/>
    </source>
</evidence>
<sequence length="354" mass="38170">MDNFAGGTAVPETELDAAELEVPARILPVAELHLHIEGTLQPELIFALAERNGIALPYAGLDELRERYEFTDLQSFLDLYYANMAVLQTEQDFADMTRAYLERAAAAGVRHAEIMMDPQAHLSRGIPLSTCVNGVASVLATSQEEFGISTLLIAAFLRDLSEESALEVLDGLLAMNAPIAAIGLDSAEVGNPPSKFERLYAKAREAGLRLTAHAGEEGPASYIIEALDILGVERIDHGIRCMDDPDLVERLVDARIPLTVCPLSNVRLRAVDTLADHPLPAMLAAGLNVSVNSDDPAYFGGYVDDNFAQLGAVFELSDFDKARLAANSIHSSFASEERKAELLDELNGGDVAHA</sequence>
<feature type="binding site" evidence="6">
    <location>
        <position position="294"/>
    </location>
    <ligand>
        <name>Zn(2+)</name>
        <dbReference type="ChEBI" id="CHEBI:29105"/>
        <note>catalytic</note>
    </ligand>
</feature>
<dbReference type="InterPro" id="IPR001365">
    <property type="entry name" value="A_deaminase_dom"/>
</dbReference>
<dbReference type="InterPro" id="IPR006330">
    <property type="entry name" value="Ado/ade_deaminase"/>
</dbReference>
<evidence type="ECO:0000256" key="4">
    <source>
        <dbReference type="ARBA" id="ARBA00022833"/>
    </source>
</evidence>
<dbReference type="InterPro" id="IPR006650">
    <property type="entry name" value="A/AMP_deam_AS"/>
</dbReference>
<comment type="catalytic activity">
    <reaction evidence="6">
        <text>adenine + H2O + H(+) = hypoxanthine + NH4(+)</text>
        <dbReference type="Rhea" id="RHEA:23688"/>
        <dbReference type="ChEBI" id="CHEBI:15377"/>
        <dbReference type="ChEBI" id="CHEBI:15378"/>
        <dbReference type="ChEBI" id="CHEBI:16708"/>
        <dbReference type="ChEBI" id="CHEBI:17368"/>
        <dbReference type="ChEBI" id="CHEBI:28938"/>
        <dbReference type="EC" id="3.5.4.2"/>
    </reaction>
</comment>
<accession>A0AAW8NB11</accession>
<evidence type="ECO:0000256" key="1">
    <source>
        <dbReference type="ARBA" id="ARBA00022490"/>
    </source>
</evidence>
<feature type="binding site" evidence="6">
    <location>
        <position position="33"/>
    </location>
    <ligand>
        <name>Zn(2+)</name>
        <dbReference type="ChEBI" id="CHEBI:29105"/>
        <note>catalytic</note>
    </ligand>
</feature>
<dbReference type="Proteomes" id="UP001262032">
    <property type="component" value="Unassembled WGS sequence"/>
</dbReference>
<dbReference type="GeneID" id="97422775"/>
<keyword evidence="2 6" id="KW-0479">Metal-binding</keyword>
<dbReference type="PANTHER" id="PTHR43114:SF6">
    <property type="entry name" value="ADENINE DEAMINASE"/>
    <property type="match status" value="1"/>
</dbReference>
<name>A0AAW8NB11_PSEOX</name>
<keyword evidence="5 6" id="KW-0546">Nucleotide metabolism</keyword>
<dbReference type="InterPro" id="IPR028892">
    <property type="entry name" value="ADE"/>
</dbReference>
<feature type="domain" description="Adenosine deaminase" evidence="7">
    <location>
        <begin position="28"/>
        <end position="346"/>
    </location>
</feature>
<dbReference type="GO" id="GO:0006146">
    <property type="term" value="P:adenine catabolic process"/>
    <property type="evidence" value="ECO:0007669"/>
    <property type="project" value="UniProtKB-UniRule"/>
</dbReference>
<evidence type="ECO:0000256" key="3">
    <source>
        <dbReference type="ARBA" id="ARBA00022801"/>
    </source>
</evidence>
<feature type="binding site" evidence="6">
    <location>
        <position position="35"/>
    </location>
    <ligand>
        <name>Zn(2+)</name>
        <dbReference type="ChEBI" id="CHEBI:29105"/>
        <note>catalytic</note>
    </ligand>
</feature>
<dbReference type="EC" id="3.5.4.2" evidence="6"/>
<dbReference type="GO" id="GO:0009117">
    <property type="term" value="P:nucleotide metabolic process"/>
    <property type="evidence" value="ECO:0007669"/>
    <property type="project" value="UniProtKB-KW"/>
</dbReference>
<evidence type="ECO:0000259" key="7">
    <source>
        <dbReference type="Pfam" id="PF00962"/>
    </source>
</evidence>
<keyword evidence="1" id="KW-0963">Cytoplasm</keyword>